<evidence type="ECO:0000256" key="1">
    <source>
        <dbReference type="SAM" id="Phobius"/>
    </source>
</evidence>
<keyword evidence="4" id="KW-1185">Reference proteome</keyword>
<feature type="transmembrane region" description="Helical" evidence="1">
    <location>
        <begin position="145"/>
        <end position="162"/>
    </location>
</feature>
<dbReference type="RefSeq" id="WP_380073184.1">
    <property type="nucleotide sequence ID" value="NZ_JBHRTO010000001.1"/>
</dbReference>
<dbReference type="SUPFAM" id="SSF48317">
    <property type="entry name" value="Acid phosphatase/Vanadium-dependent haloperoxidase"/>
    <property type="match status" value="1"/>
</dbReference>
<proteinExistence type="predicted"/>
<dbReference type="InterPro" id="IPR036938">
    <property type="entry name" value="PAP2/HPO_sf"/>
</dbReference>
<accession>A0ABV7IYN2</accession>
<feature type="transmembrane region" description="Helical" evidence="1">
    <location>
        <begin position="56"/>
        <end position="76"/>
    </location>
</feature>
<organism evidence="3 4">
    <name type="scientific">Cypionkella sinensis</name>
    <dbReference type="NCBI Taxonomy" id="1756043"/>
    <lineage>
        <taxon>Bacteria</taxon>
        <taxon>Pseudomonadati</taxon>
        <taxon>Pseudomonadota</taxon>
        <taxon>Alphaproteobacteria</taxon>
        <taxon>Rhodobacterales</taxon>
        <taxon>Paracoccaceae</taxon>
        <taxon>Cypionkella</taxon>
    </lineage>
</organism>
<dbReference type="Gene3D" id="1.20.144.10">
    <property type="entry name" value="Phosphatidic acid phosphatase type 2/haloperoxidase"/>
    <property type="match status" value="1"/>
</dbReference>
<dbReference type="Pfam" id="PF01569">
    <property type="entry name" value="PAP2"/>
    <property type="match status" value="1"/>
</dbReference>
<dbReference type="Proteomes" id="UP001595547">
    <property type="component" value="Unassembled WGS sequence"/>
</dbReference>
<gene>
    <name evidence="3" type="ORF">ACFOGH_11390</name>
</gene>
<protein>
    <submittedName>
        <fullName evidence="3">Phosphatase PAP2 family protein</fullName>
    </submittedName>
</protein>
<feature type="transmembrane region" description="Helical" evidence="1">
    <location>
        <begin position="7"/>
        <end position="27"/>
    </location>
</feature>
<keyword evidence="1" id="KW-0472">Membrane</keyword>
<keyword evidence="1" id="KW-1133">Transmembrane helix</keyword>
<name>A0ABV7IYN2_9RHOB</name>
<reference evidence="4" key="1">
    <citation type="journal article" date="2019" name="Int. J. Syst. Evol. Microbiol.">
        <title>The Global Catalogue of Microorganisms (GCM) 10K type strain sequencing project: providing services to taxonomists for standard genome sequencing and annotation.</title>
        <authorList>
            <consortium name="The Broad Institute Genomics Platform"/>
            <consortium name="The Broad Institute Genome Sequencing Center for Infectious Disease"/>
            <person name="Wu L."/>
            <person name="Ma J."/>
        </authorList>
    </citation>
    <scope>NUCLEOTIDE SEQUENCE [LARGE SCALE GENOMIC DNA]</scope>
    <source>
        <strain evidence="4">KCTC 52039</strain>
    </source>
</reference>
<feature type="transmembrane region" description="Helical" evidence="1">
    <location>
        <begin position="169"/>
        <end position="188"/>
    </location>
</feature>
<feature type="transmembrane region" description="Helical" evidence="1">
    <location>
        <begin position="83"/>
        <end position="103"/>
    </location>
</feature>
<feature type="domain" description="Phosphatidic acid phosphatase type 2/haloperoxidase" evidence="2">
    <location>
        <begin position="84"/>
        <end position="215"/>
    </location>
</feature>
<evidence type="ECO:0000313" key="3">
    <source>
        <dbReference type="EMBL" id="MFC3181595.1"/>
    </source>
</evidence>
<sequence length="226" mass="24675">MPSNKTIALLIGLIGLTLLIFGLWPGIDLAVSGYFHDASGFPIRQNVVVEFIRNQIWNGTLVMAFVAAVLLAMSYWRKTDGWFWGYILAVFVAGPGLVVNQGFKSYWGRARPTQVLEFGGQAHFSPAWQISDQCARNCSFVSGEGAGTTALTIALLMILYRFRHRIGASLYRVGQGLALAMLGFVAWQRVAAGGHFTSDVLLSMLLVSLIAALLARLMLPRVAPAR</sequence>
<dbReference type="SMART" id="SM00014">
    <property type="entry name" value="acidPPc"/>
    <property type="match status" value="1"/>
</dbReference>
<dbReference type="EMBL" id="JBHRTO010000001">
    <property type="protein sequence ID" value="MFC3181595.1"/>
    <property type="molecule type" value="Genomic_DNA"/>
</dbReference>
<feature type="transmembrane region" description="Helical" evidence="1">
    <location>
        <begin position="200"/>
        <end position="219"/>
    </location>
</feature>
<evidence type="ECO:0000313" key="4">
    <source>
        <dbReference type="Proteomes" id="UP001595547"/>
    </source>
</evidence>
<comment type="caution">
    <text evidence="3">The sequence shown here is derived from an EMBL/GenBank/DDBJ whole genome shotgun (WGS) entry which is preliminary data.</text>
</comment>
<keyword evidence="1" id="KW-0812">Transmembrane</keyword>
<dbReference type="InterPro" id="IPR000326">
    <property type="entry name" value="PAP2/HPO"/>
</dbReference>
<evidence type="ECO:0000259" key="2">
    <source>
        <dbReference type="SMART" id="SM00014"/>
    </source>
</evidence>